<keyword evidence="2" id="KW-1185">Reference proteome</keyword>
<comment type="caution">
    <text evidence="1">The sequence shown here is derived from an EMBL/GenBank/DDBJ whole genome shotgun (WGS) entry which is preliminary data.</text>
</comment>
<dbReference type="EMBL" id="JAJSOF020000013">
    <property type="protein sequence ID" value="KAJ4443620.1"/>
    <property type="molecule type" value="Genomic_DNA"/>
</dbReference>
<dbReference type="Proteomes" id="UP001148838">
    <property type="component" value="Unassembled WGS sequence"/>
</dbReference>
<evidence type="ECO:0000313" key="1">
    <source>
        <dbReference type="EMBL" id="KAJ4443620.1"/>
    </source>
</evidence>
<protein>
    <submittedName>
        <fullName evidence="1">Uncharacterized protein</fullName>
    </submittedName>
</protein>
<name>A0ABQ8TAR0_PERAM</name>
<organism evidence="1 2">
    <name type="scientific">Periplaneta americana</name>
    <name type="common">American cockroach</name>
    <name type="synonym">Blatta americana</name>
    <dbReference type="NCBI Taxonomy" id="6978"/>
    <lineage>
        <taxon>Eukaryota</taxon>
        <taxon>Metazoa</taxon>
        <taxon>Ecdysozoa</taxon>
        <taxon>Arthropoda</taxon>
        <taxon>Hexapoda</taxon>
        <taxon>Insecta</taxon>
        <taxon>Pterygota</taxon>
        <taxon>Neoptera</taxon>
        <taxon>Polyneoptera</taxon>
        <taxon>Dictyoptera</taxon>
        <taxon>Blattodea</taxon>
        <taxon>Blattoidea</taxon>
        <taxon>Blattidae</taxon>
        <taxon>Blattinae</taxon>
        <taxon>Periplaneta</taxon>
    </lineage>
</organism>
<reference evidence="1 2" key="1">
    <citation type="journal article" date="2022" name="Allergy">
        <title>Genome assembly and annotation of Periplaneta americana reveal a comprehensive cockroach allergen profile.</title>
        <authorList>
            <person name="Wang L."/>
            <person name="Xiong Q."/>
            <person name="Saelim N."/>
            <person name="Wang L."/>
            <person name="Nong W."/>
            <person name="Wan A.T."/>
            <person name="Shi M."/>
            <person name="Liu X."/>
            <person name="Cao Q."/>
            <person name="Hui J.H.L."/>
            <person name="Sookrung N."/>
            <person name="Leung T.F."/>
            <person name="Tungtrongchitr A."/>
            <person name="Tsui S.K.W."/>
        </authorList>
    </citation>
    <scope>NUCLEOTIDE SEQUENCE [LARGE SCALE GENOMIC DNA]</scope>
    <source>
        <strain evidence="1">PWHHKU_190912</strain>
    </source>
</reference>
<evidence type="ECO:0000313" key="2">
    <source>
        <dbReference type="Proteomes" id="UP001148838"/>
    </source>
</evidence>
<proteinExistence type="predicted"/>
<accession>A0ABQ8TAR0</accession>
<gene>
    <name evidence="1" type="ORF">ANN_05294</name>
</gene>
<sequence length="194" mass="22793">MFATTYVCEKLFSTMKVVKTKFRLRLTDNTFVINYDRQCYARCRLHSGSAHDDIFATAGIDNNEFLEISIECIVYSLCSCSVHFRYLRVNSFVSEFIAIFLKIVSDIFTEIHVFNILDYEKLFLTIETIRRAFVQSPKKSVRKCVRQLGLTKTTDHRALKKCHHLTPSELQLLHALHPDDYHKRYEFARVVVLR</sequence>